<dbReference type="InterPro" id="IPR036291">
    <property type="entry name" value="NAD(P)-bd_dom_sf"/>
</dbReference>
<name>A0AAW1QGW9_9CHLO</name>
<evidence type="ECO:0000256" key="3">
    <source>
        <dbReference type="ARBA" id="ARBA00022833"/>
    </source>
</evidence>
<feature type="domain" description="Enoyl reductase (ER)" evidence="6">
    <location>
        <begin position="17"/>
        <end position="332"/>
    </location>
</feature>
<dbReference type="EMBL" id="JALJOS010000045">
    <property type="protein sequence ID" value="KAK9820669.1"/>
    <property type="molecule type" value="Genomic_DNA"/>
</dbReference>
<dbReference type="Pfam" id="PF00107">
    <property type="entry name" value="ADH_zinc_N"/>
    <property type="match status" value="1"/>
</dbReference>
<evidence type="ECO:0000259" key="6">
    <source>
        <dbReference type="SMART" id="SM00829"/>
    </source>
</evidence>
<keyword evidence="3 5" id="KW-0862">Zinc</keyword>
<dbReference type="InterPro" id="IPR002328">
    <property type="entry name" value="ADH_Zn_CS"/>
</dbReference>
<dbReference type="InterPro" id="IPR013149">
    <property type="entry name" value="ADH-like_C"/>
</dbReference>
<dbReference type="AlphaFoldDB" id="A0AAW1QGW9"/>
<keyword evidence="2 5" id="KW-0479">Metal-binding</keyword>
<dbReference type="PROSITE" id="PS00059">
    <property type="entry name" value="ADH_ZINC"/>
    <property type="match status" value="1"/>
</dbReference>
<dbReference type="GO" id="GO:0016616">
    <property type="term" value="F:oxidoreductase activity, acting on the CH-OH group of donors, NAD or NADP as acceptor"/>
    <property type="evidence" value="ECO:0007669"/>
    <property type="project" value="InterPro"/>
</dbReference>
<proteinExistence type="inferred from homology"/>
<accession>A0AAW1QGW9</accession>
<dbReference type="Proteomes" id="UP001438707">
    <property type="component" value="Unassembled WGS sequence"/>
</dbReference>
<comment type="cofactor">
    <cofactor evidence="1 5">
        <name>Zn(2+)</name>
        <dbReference type="ChEBI" id="CHEBI:29105"/>
    </cofactor>
</comment>
<evidence type="ECO:0000256" key="5">
    <source>
        <dbReference type="RuleBase" id="RU361277"/>
    </source>
</evidence>
<dbReference type="Pfam" id="PF08240">
    <property type="entry name" value="ADH_N"/>
    <property type="match status" value="1"/>
</dbReference>
<evidence type="ECO:0000256" key="4">
    <source>
        <dbReference type="ARBA" id="ARBA00023002"/>
    </source>
</evidence>
<keyword evidence="8" id="KW-1185">Reference proteome</keyword>
<dbReference type="PANTHER" id="PTHR42683">
    <property type="entry name" value="ALDEHYDE REDUCTASE"/>
    <property type="match status" value="1"/>
</dbReference>
<dbReference type="FunFam" id="3.40.50.720:FF:000022">
    <property type="entry name" value="Cinnamyl alcohol dehydrogenase"/>
    <property type="match status" value="1"/>
</dbReference>
<keyword evidence="4" id="KW-0560">Oxidoreductase</keyword>
<gene>
    <name evidence="7" type="ORF">WJX74_004018</name>
</gene>
<evidence type="ECO:0000256" key="2">
    <source>
        <dbReference type="ARBA" id="ARBA00022723"/>
    </source>
</evidence>
<dbReference type="InterPro" id="IPR020843">
    <property type="entry name" value="ER"/>
</dbReference>
<evidence type="ECO:0000313" key="7">
    <source>
        <dbReference type="EMBL" id="KAK9820669.1"/>
    </source>
</evidence>
<dbReference type="GO" id="GO:0008270">
    <property type="term" value="F:zinc ion binding"/>
    <property type="evidence" value="ECO:0007669"/>
    <property type="project" value="InterPro"/>
</dbReference>
<evidence type="ECO:0000256" key="1">
    <source>
        <dbReference type="ARBA" id="ARBA00001947"/>
    </source>
</evidence>
<dbReference type="InterPro" id="IPR047109">
    <property type="entry name" value="CAD-like"/>
</dbReference>
<dbReference type="InterPro" id="IPR011032">
    <property type="entry name" value="GroES-like_sf"/>
</dbReference>
<dbReference type="Gene3D" id="3.40.50.720">
    <property type="entry name" value="NAD(P)-binding Rossmann-like Domain"/>
    <property type="match status" value="1"/>
</dbReference>
<reference evidence="7 8" key="1">
    <citation type="journal article" date="2024" name="Nat. Commun.">
        <title>Phylogenomics reveals the evolutionary origins of lichenization in chlorophyte algae.</title>
        <authorList>
            <person name="Puginier C."/>
            <person name="Libourel C."/>
            <person name="Otte J."/>
            <person name="Skaloud P."/>
            <person name="Haon M."/>
            <person name="Grisel S."/>
            <person name="Petersen M."/>
            <person name="Berrin J.G."/>
            <person name="Delaux P.M."/>
            <person name="Dal Grande F."/>
            <person name="Keller J."/>
        </authorList>
    </citation>
    <scope>NUCLEOTIDE SEQUENCE [LARGE SCALE GENOMIC DNA]</scope>
    <source>
        <strain evidence="7 8">SAG 2145</strain>
    </source>
</reference>
<dbReference type="SUPFAM" id="SSF51735">
    <property type="entry name" value="NAD(P)-binding Rossmann-fold domains"/>
    <property type="match status" value="1"/>
</dbReference>
<dbReference type="Gene3D" id="3.90.180.10">
    <property type="entry name" value="Medium-chain alcohol dehydrogenases, catalytic domain"/>
    <property type="match status" value="1"/>
</dbReference>
<dbReference type="InterPro" id="IPR013154">
    <property type="entry name" value="ADH-like_N"/>
</dbReference>
<dbReference type="CDD" id="cd05283">
    <property type="entry name" value="CAD1"/>
    <property type="match status" value="1"/>
</dbReference>
<comment type="similarity">
    <text evidence="5">Belongs to the zinc-containing alcohol dehydrogenase family.</text>
</comment>
<organism evidence="7 8">
    <name type="scientific">Apatococcus lobatus</name>
    <dbReference type="NCBI Taxonomy" id="904363"/>
    <lineage>
        <taxon>Eukaryota</taxon>
        <taxon>Viridiplantae</taxon>
        <taxon>Chlorophyta</taxon>
        <taxon>core chlorophytes</taxon>
        <taxon>Trebouxiophyceae</taxon>
        <taxon>Chlorellales</taxon>
        <taxon>Chlorellaceae</taxon>
        <taxon>Apatococcus</taxon>
    </lineage>
</organism>
<dbReference type="SMART" id="SM00829">
    <property type="entry name" value="PKS_ER"/>
    <property type="match status" value="1"/>
</dbReference>
<dbReference type="SUPFAM" id="SSF50129">
    <property type="entry name" value="GroES-like"/>
    <property type="match status" value="1"/>
</dbReference>
<sequence length="341" mass="36525">MGAEKPIKCLAITSKDGQLEDWEYTPEPLKPGDVDVRVLYNGLCHSDLHVWREDWGPCPFPMVPGHEVVGVVEEVGSSVNHLKKGDLVGVGWFRDACLECDACVKGDDNVCPNGVGTIMGGQKGGFAERIRANAALAQLIPPEIDPAEAAPLLCAGITVWSPISRYVTRSGMKVGVVGLGGLGHLALQFASAIGADVYAISGTASKEKEARGFGAKHFQKIDDVPDKTLDVILNTTPGGIKCADLVNKLTYNGQLVYLGGGTDKVDVLAFDLILAQRSISGSATGGRALFREMFRIAGLHNVRPLIEKIPISKANEAVEKLTNGNVRYRIVLETGDYFKNK</sequence>
<evidence type="ECO:0000313" key="8">
    <source>
        <dbReference type="Proteomes" id="UP001438707"/>
    </source>
</evidence>
<comment type="caution">
    <text evidence="7">The sequence shown here is derived from an EMBL/GenBank/DDBJ whole genome shotgun (WGS) entry which is preliminary data.</text>
</comment>
<protein>
    <recommendedName>
        <fullName evidence="6">Enoyl reductase (ER) domain-containing protein</fullName>
    </recommendedName>
</protein>